<dbReference type="PATRIC" id="fig|1365251.3.peg.4499"/>
<name>A0A167B7E3_9GAMM</name>
<gene>
    <name evidence="1" type="ORF">N476_03605</name>
</gene>
<dbReference type="AlphaFoldDB" id="A0A167B7E3"/>
<organism evidence="1 2">
    <name type="scientific">Pseudoalteromonas luteoviolacea H33</name>
    <dbReference type="NCBI Taxonomy" id="1365251"/>
    <lineage>
        <taxon>Bacteria</taxon>
        <taxon>Pseudomonadati</taxon>
        <taxon>Pseudomonadota</taxon>
        <taxon>Gammaproteobacteria</taxon>
        <taxon>Alteromonadales</taxon>
        <taxon>Pseudoalteromonadaceae</taxon>
        <taxon>Pseudoalteromonas</taxon>
    </lineage>
</organism>
<reference evidence="1 2" key="1">
    <citation type="submission" date="2013-07" db="EMBL/GenBank/DDBJ databases">
        <title>Comparative Genomic and Metabolomic Analysis of Twelve Strains of Pseudoalteromonas luteoviolacea.</title>
        <authorList>
            <person name="Vynne N.G."/>
            <person name="Mansson M."/>
            <person name="Gram L."/>
        </authorList>
    </citation>
    <scope>NUCLEOTIDE SEQUENCE [LARGE SCALE GENOMIC DNA]</scope>
    <source>
        <strain evidence="1 2">H33</strain>
    </source>
</reference>
<evidence type="ECO:0000313" key="2">
    <source>
        <dbReference type="Proteomes" id="UP000076503"/>
    </source>
</evidence>
<protein>
    <submittedName>
        <fullName evidence="1">Uncharacterized protein</fullName>
    </submittedName>
</protein>
<dbReference type="Proteomes" id="UP000076503">
    <property type="component" value="Unassembled WGS sequence"/>
</dbReference>
<sequence length="34" mass="3775">MLLTNLTKTGILKSVNSAKNALKNLEENIFTLKI</sequence>
<evidence type="ECO:0000313" key="1">
    <source>
        <dbReference type="EMBL" id="KZN46222.1"/>
    </source>
</evidence>
<proteinExistence type="predicted"/>
<accession>A0A167B7E3</accession>
<comment type="caution">
    <text evidence="1">The sequence shown here is derived from an EMBL/GenBank/DDBJ whole genome shotgun (WGS) entry which is preliminary data.</text>
</comment>
<dbReference type="EMBL" id="AUXZ01000119">
    <property type="protein sequence ID" value="KZN46222.1"/>
    <property type="molecule type" value="Genomic_DNA"/>
</dbReference>